<dbReference type="STRING" id="429701.A0A2G9HE26"/>
<accession>A0A2G9HE26</accession>
<reference evidence="3" key="1">
    <citation type="journal article" date="2018" name="Gigascience">
        <title>Genome assembly of the Pink Ipe (Handroanthus impetiginosus, Bignoniaceae), a highly valued, ecologically keystone Neotropical timber forest tree.</title>
        <authorList>
            <person name="Silva-Junior O.B."/>
            <person name="Grattapaglia D."/>
            <person name="Novaes E."/>
            <person name="Collevatti R.G."/>
        </authorList>
    </citation>
    <scope>NUCLEOTIDE SEQUENCE [LARGE SCALE GENOMIC DNA]</scope>
    <source>
        <strain evidence="3">cv. UFG-1</strain>
    </source>
</reference>
<keyword evidence="3" id="KW-1185">Reference proteome</keyword>
<gene>
    <name evidence="2" type="ORF">CDL12_11607</name>
</gene>
<dbReference type="EMBL" id="NKXS01002017">
    <property type="protein sequence ID" value="PIN15748.1"/>
    <property type="molecule type" value="Genomic_DNA"/>
</dbReference>
<dbReference type="OrthoDB" id="908948at2759"/>
<feature type="region of interest" description="Disordered" evidence="1">
    <location>
        <begin position="59"/>
        <end position="92"/>
    </location>
</feature>
<comment type="caution">
    <text evidence="2">The sequence shown here is derived from an EMBL/GenBank/DDBJ whole genome shotgun (WGS) entry which is preliminary data.</text>
</comment>
<dbReference type="AlphaFoldDB" id="A0A2G9HE26"/>
<sequence length="206" mass="23327">MPCSPDFHQKSFRIKHDDDKFFTRLLSKETSNSNPSFRVYYGDVPSAVPFTWETRPGTPKHAFSENSHIPPLTPPPSYYTNKFNNSSKKNSRSKLLLHTLLRRMSPKKAHSVDSSYSSSSLSSLSWSSSSHSSFSDPMMTPTYKRRRFSSWGSSFDERTMNDRRDEVCPSRSCLGAGKDKGDRLRGCYSVFIVKKALFSIVGRGSA</sequence>
<feature type="region of interest" description="Disordered" evidence="1">
    <location>
        <begin position="110"/>
        <end position="138"/>
    </location>
</feature>
<dbReference type="PANTHER" id="PTHR33257:SF4">
    <property type="entry name" value="EXPRESSED PROTEIN"/>
    <property type="match status" value="1"/>
</dbReference>
<evidence type="ECO:0000313" key="3">
    <source>
        <dbReference type="Proteomes" id="UP000231279"/>
    </source>
</evidence>
<dbReference type="PANTHER" id="PTHR33257">
    <property type="entry name" value="OS05G0165500 PROTEIN"/>
    <property type="match status" value="1"/>
</dbReference>
<proteinExistence type="predicted"/>
<name>A0A2G9HE26_9LAMI</name>
<organism evidence="2 3">
    <name type="scientific">Handroanthus impetiginosus</name>
    <dbReference type="NCBI Taxonomy" id="429701"/>
    <lineage>
        <taxon>Eukaryota</taxon>
        <taxon>Viridiplantae</taxon>
        <taxon>Streptophyta</taxon>
        <taxon>Embryophyta</taxon>
        <taxon>Tracheophyta</taxon>
        <taxon>Spermatophyta</taxon>
        <taxon>Magnoliopsida</taxon>
        <taxon>eudicotyledons</taxon>
        <taxon>Gunneridae</taxon>
        <taxon>Pentapetalae</taxon>
        <taxon>asterids</taxon>
        <taxon>lamiids</taxon>
        <taxon>Lamiales</taxon>
        <taxon>Bignoniaceae</taxon>
        <taxon>Crescentiina</taxon>
        <taxon>Tabebuia alliance</taxon>
        <taxon>Handroanthus</taxon>
    </lineage>
</organism>
<dbReference type="Proteomes" id="UP000231279">
    <property type="component" value="Unassembled WGS sequence"/>
</dbReference>
<evidence type="ECO:0000256" key="1">
    <source>
        <dbReference type="SAM" id="MobiDB-lite"/>
    </source>
</evidence>
<feature type="compositionally biased region" description="Low complexity" evidence="1">
    <location>
        <begin position="112"/>
        <end position="135"/>
    </location>
</feature>
<evidence type="ECO:0000313" key="2">
    <source>
        <dbReference type="EMBL" id="PIN15748.1"/>
    </source>
</evidence>
<protein>
    <submittedName>
        <fullName evidence="2">Uncharacterized protein</fullName>
    </submittedName>
</protein>